<proteinExistence type="predicted"/>
<gene>
    <name evidence="2" type="ORF">ST47_g3117</name>
</gene>
<evidence type="ECO:0000313" key="3">
    <source>
        <dbReference type="Proteomes" id="UP000076837"/>
    </source>
</evidence>
<dbReference type="EMBL" id="JYNV01000121">
    <property type="protein sequence ID" value="KZM25711.1"/>
    <property type="molecule type" value="Genomic_DNA"/>
</dbReference>
<dbReference type="OrthoDB" id="3800213at2759"/>
<feature type="compositionally biased region" description="Pro residues" evidence="1">
    <location>
        <begin position="26"/>
        <end position="36"/>
    </location>
</feature>
<dbReference type="Proteomes" id="UP000076837">
    <property type="component" value="Unassembled WGS sequence"/>
</dbReference>
<dbReference type="AlphaFoldDB" id="A0A163ID65"/>
<evidence type="ECO:0000256" key="1">
    <source>
        <dbReference type="SAM" id="MobiDB-lite"/>
    </source>
</evidence>
<keyword evidence="3" id="KW-1185">Reference proteome</keyword>
<organism evidence="2 3">
    <name type="scientific">Didymella rabiei</name>
    <name type="common">Chickpea ascochyta blight fungus</name>
    <name type="synonym">Mycosphaerella rabiei</name>
    <dbReference type="NCBI Taxonomy" id="5454"/>
    <lineage>
        <taxon>Eukaryota</taxon>
        <taxon>Fungi</taxon>
        <taxon>Dikarya</taxon>
        <taxon>Ascomycota</taxon>
        <taxon>Pezizomycotina</taxon>
        <taxon>Dothideomycetes</taxon>
        <taxon>Pleosporomycetidae</taxon>
        <taxon>Pleosporales</taxon>
        <taxon>Pleosporineae</taxon>
        <taxon>Didymellaceae</taxon>
        <taxon>Ascochyta</taxon>
    </lineage>
</organism>
<protein>
    <submittedName>
        <fullName evidence="2">Uncharacterized protein</fullName>
    </submittedName>
</protein>
<feature type="region of interest" description="Disordered" evidence="1">
    <location>
        <begin position="299"/>
        <end position="326"/>
    </location>
</feature>
<reference evidence="2 3" key="1">
    <citation type="journal article" date="2016" name="Sci. Rep.">
        <title>Draft genome sequencing and secretome analysis of fungal phytopathogen Ascochyta rabiei provides insight into the necrotrophic effector repertoire.</title>
        <authorList>
            <person name="Verma S."/>
            <person name="Gazara R.K."/>
            <person name="Nizam S."/>
            <person name="Parween S."/>
            <person name="Chattopadhyay D."/>
            <person name="Verma P.K."/>
        </authorList>
    </citation>
    <scope>NUCLEOTIDE SEQUENCE [LARGE SCALE GENOMIC DNA]</scope>
    <source>
        <strain evidence="2 3">ArDII</strain>
    </source>
</reference>
<feature type="region of interest" description="Disordered" evidence="1">
    <location>
        <begin position="1"/>
        <end position="36"/>
    </location>
</feature>
<evidence type="ECO:0000313" key="2">
    <source>
        <dbReference type="EMBL" id="KZM25711.1"/>
    </source>
</evidence>
<accession>A0A163ID65</accession>
<name>A0A163ID65_DIDRA</name>
<feature type="compositionally biased region" description="Basic residues" evidence="1">
    <location>
        <begin position="304"/>
        <end position="316"/>
    </location>
</feature>
<comment type="caution">
    <text evidence="2">The sequence shown here is derived from an EMBL/GenBank/DDBJ whole genome shotgun (WGS) entry which is preliminary data.</text>
</comment>
<feature type="compositionally biased region" description="Low complexity" evidence="1">
    <location>
        <begin position="1"/>
        <end position="25"/>
    </location>
</feature>
<sequence length="349" mass="38647">MSSSTSSQSLESIFSDPESYSSESPSPDPVPPPLIPLPPPQCDDWHHCDPTGINCGGTFHVCPGFDPVGGNVTYGPVPIFHPAPPAGMGFAARVCDQCRQHDNGIPHPKNVQVRTWADANAYSGNLIQLCHSCIQDEVELYWQRLSLNTPVPALPAGASPSLFDAQQWPTTANTEQNLCICHSRAIATYDRYCHQCRDQGFQRWFTAAYHANEQFLRTKTKPVITGQKLCDLHAPHNTHPAHRITQRTIQARMNASIGRMCPCGERPKAPEAVGQEYILYCLCCSGVRIFPNHLPPQYQQANMRARRRSPRNHSTSRTKGPVRAARSHLFRVNIERGWIANGDPDIGGA</sequence>